<evidence type="ECO:0000313" key="2">
    <source>
        <dbReference type="Proteomes" id="UP000050509"/>
    </source>
</evidence>
<keyword evidence="2" id="KW-1185">Reference proteome</keyword>
<dbReference type="Proteomes" id="UP000050509">
    <property type="component" value="Unassembled WGS sequence"/>
</dbReference>
<comment type="caution">
    <text evidence="1">The sequence shown here is derived from an EMBL/GenBank/DDBJ whole genome shotgun (WGS) entry which is preliminary data.</text>
</comment>
<dbReference type="AlphaFoldDB" id="A0A0P9FJK7"/>
<accession>A0A0P9FJK7</accession>
<dbReference type="EMBL" id="LJCR01000286">
    <property type="protein sequence ID" value="KPV53320.1"/>
    <property type="molecule type" value="Genomic_DNA"/>
</dbReference>
<gene>
    <name evidence="1" type="ORF">SE17_10310</name>
</gene>
<protein>
    <submittedName>
        <fullName evidence="1">Uncharacterized protein</fullName>
    </submittedName>
</protein>
<proteinExistence type="predicted"/>
<evidence type="ECO:0000313" key="1">
    <source>
        <dbReference type="EMBL" id="KPV53320.1"/>
    </source>
</evidence>
<name>A0A0P9FJK7_9CHLR</name>
<reference evidence="1 2" key="1">
    <citation type="submission" date="2015-09" db="EMBL/GenBank/DDBJ databases">
        <title>Draft genome sequence of Kouleothrix aurantiaca JCM 19913.</title>
        <authorList>
            <person name="Hemp J."/>
        </authorList>
    </citation>
    <scope>NUCLEOTIDE SEQUENCE [LARGE SCALE GENOMIC DNA]</scope>
    <source>
        <strain evidence="1 2">COM-B</strain>
    </source>
</reference>
<sequence length="101" mass="11168">MQREAQRLRVEGNLPLQARDGQVNVADARGGRDAEWNGFGGPNIADPACVSLLYRASEIAPLVQFTIISQRGGLCPFLLMTKDERRRTNDEATLVIRPSCQ</sequence>
<organism evidence="1 2">
    <name type="scientific">Kouleothrix aurantiaca</name>
    <dbReference type="NCBI Taxonomy" id="186479"/>
    <lineage>
        <taxon>Bacteria</taxon>
        <taxon>Bacillati</taxon>
        <taxon>Chloroflexota</taxon>
        <taxon>Chloroflexia</taxon>
        <taxon>Chloroflexales</taxon>
        <taxon>Roseiflexineae</taxon>
        <taxon>Roseiflexaceae</taxon>
        <taxon>Kouleothrix</taxon>
    </lineage>
</organism>